<dbReference type="EMBL" id="JWZX01003407">
    <property type="protein sequence ID" value="KOO20866.1"/>
    <property type="molecule type" value="Genomic_DNA"/>
</dbReference>
<dbReference type="OrthoDB" id="10264146at2759"/>
<evidence type="ECO:0000313" key="1">
    <source>
        <dbReference type="EMBL" id="KOO20866.1"/>
    </source>
</evidence>
<comment type="caution">
    <text evidence="1">The sequence shown here is derived from an EMBL/GenBank/DDBJ whole genome shotgun (WGS) entry which is preliminary data.</text>
</comment>
<evidence type="ECO:0008006" key="3">
    <source>
        <dbReference type="Google" id="ProtNLM"/>
    </source>
</evidence>
<protein>
    <recommendedName>
        <fullName evidence="3">Glycosyltransferase</fullName>
    </recommendedName>
</protein>
<dbReference type="SUPFAM" id="SSF53448">
    <property type="entry name" value="Nucleotide-diphospho-sugar transferases"/>
    <property type="match status" value="1"/>
</dbReference>
<reference evidence="2" key="1">
    <citation type="journal article" date="2015" name="PLoS Genet.">
        <title>Genome Sequence and Transcriptome Analyses of Chrysochromulina tobin: Metabolic Tools for Enhanced Algal Fitness in the Prominent Order Prymnesiales (Haptophyceae).</title>
        <authorList>
            <person name="Hovde B.T."/>
            <person name="Deodato C.R."/>
            <person name="Hunsperger H.M."/>
            <person name="Ryken S.A."/>
            <person name="Yost W."/>
            <person name="Jha R.K."/>
            <person name="Patterson J."/>
            <person name="Monnat R.J. Jr."/>
            <person name="Barlow S.B."/>
            <person name="Starkenburg S.R."/>
            <person name="Cattolico R.A."/>
        </authorList>
    </citation>
    <scope>NUCLEOTIDE SEQUENCE</scope>
    <source>
        <strain evidence="2">CCMP291</strain>
    </source>
</reference>
<dbReference type="InterPro" id="IPR029044">
    <property type="entry name" value="Nucleotide-diphossugar_trans"/>
</dbReference>
<keyword evidence="2" id="KW-1185">Reference proteome</keyword>
<gene>
    <name evidence="1" type="ORF">Ctob_000130</name>
</gene>
<dbReference type="AlphaFoldDB" id="A0A0M0J2U5"/>
<proteinExistence type="predicted"/>
<organism evidence="1 2">
    <name type="scientific">Chrysochromulina tobinii</name>
    <dbReference type="NCBI Taxonomy" id="1460289"/>
    <lineage>
        <taxon>Eukaryota</taxon>
        <taxon>Haptista</taxon>
        <taxon>Haptophyta</taxon>
        <taxon>Prymnesiophyceae</taxon>
        <taxon>Prymnesiales</taxon>
        <taxon>Chrysochromulinaceae</taxon>
        <taxon>Chrysochromulina</taxon>
    </lineage>
</organism>
<accession>A0A0M0J2U5</accession>
<dbReference type="Proteomes" id="UP000037460">
    <property type="component" value="Unassembled WGS sequence"/>
</dbReference>
<evidence type="ECO:0000313" key="2">
    <source>
        <dbReference type="Proteomes" id="UP000037460"/>
    </source>
</evidence>
<sequence>MSIVRGLSIKMSGRCIWIGALGGTVLIIAVLNMQGSQNQSVHALEDPALQAELLLLLPELWVYVAYDVGDKFYDSAARELDVRAWLDTYVVGPLATAGVRAQHALLRFENALRKPGPIFNFMMAAAAEDGADYLYRINDDTEFVTPWVGLALSALRGYSPPNVGVVGPICREGNTRIITHDLVHRTHLEIFDYYYPPILSDWWMDDWITMVYDERHFTKGPFVVRHHVSMHGTRYSVDYAHEQMLQGELRSGRMQIQAWLAQRGS</sequence>
<name>A0A0M0J2U5_9EUKA</name>